<dbReference type="AlphaFoldDB" id="A0A177NMD2"/>
<dbReference type="OrthoDB" id="5571249at2"/>
<name>A0A177NMD2_9GAMM</name>
<keyword evidence="2" id="KW-1185">Reference proteome</keyword>
<gene>
    <name evidence="1" type="ORF">A1355_04485</name>
</gene>
<dbReference type="EMBL" id="LUUK01000159">
    <property type="protein sequence ID" value="OAI19296.1"/>
    <property type="molecule type" value="Genomic_DNA"/>
</dbReference>
<evidence type="ECO:0000313" key="2">
    <source>
        <dbReference type="Proteomes" id="UP000077628"/>
    </source>
</evidence>
<reference evidence="2" key="1">
    <citation type="submission" date="2016-03" db="EMBL/GenBank/DDBJ databases">
        <authorList>
            <person name="Heylen K."/>
            <person name="De Vos P."/>
            <person name="Vekeman B."/>
        </authorList>
    </citation>
    <scope>NUCLEOTIDE SEQUENCE [LARGE SCALE GENOMIC DNA]</scope>
    <source>
        <strain evidence="2">R-45383</strain>
    </source>
</reference>
<dbReference type="Proteomes" id="UP000077628">
    <property type="component" value="Unassembled WGS sequence"/>
</dbReference>
<comment type="caution">
    <text evidence="1">The sequence shown here is derived from an EMBL/GenBank/DDBJ whole genome shotgun (WGS) entry which is preliminary data.</text>
</comment>
<protein>
    <submittedName>
        <fullName evidence="1">Uncharacterized protein</fullName>
    </submittedName>
</protein>
<proteinExistence type="predicted"/>
<accession>A0A177NMD2</accession>
<evidence type="ECO:0000313" key="1">
    <source>
        <dbReference type="EMBL" id="OAI19296.1"/>
    </source>
</evidence>
<sequence length="63" mass="7035">MNTSLSVSTQRLREDCISGGIYVATDGMLRFCVTGPVMELPIDFKEWYQAEAEDAAEDRFKAA</sequence>
<organism evidence="1 2">
    <name type="scientific">Methylomonas koyamae</name>
    <dbReference type="NCBI Taxonomy" id="702114"/>
    <lineage>
        <taxon>Bacteria</taxon>
        <taxon>Pseudomonadati</taxon>
        <taxon>Pseudomonadota</taxon>
        <taxon>Gammaproteobacteria</taxon>
        <taxon>Methylococcales</taxon>
        <taxon>Methylococcaceae</taxon>
        <taxon>Methylomonas</taxon>
    </lineage>
</organism>